<dbReference type="InterPro" id="IPR032389">
    <property type="entry name" value="GspB_C"/>
</dbReference>
<feature type="transmembrane region" description="Helical" evidence="2">
    <location>
        <begin position="37"/>
        <end position="58"/>
    </location>
</feature>
<evidence type="ECO:0000313" key="5">
    <source>
        <dbReference type="Proteomes" id="UP000197717"/>
    </source>
</evidence>
<keyword evidence="2" id="KW-0472">Membrane</keyword>
<name>A0ABM6LRV1_9GAMM</name>
<keyword evidence="2" id="KW-0812">Transmembrane</keyword>
<dbReference type="RefSeq" id="WP_088767650.1">
    <property type="nucleotide sequence ID" value="NZ_CP022133.1"/>
</dbReference>
<organism evidence="4 5">
    <name type="scientific">Idiomarina piscisalsi</name>
    <dbReference type="NCBI Taxonomy" id="1096243"/>
    <lineage>
        <taxon>Bacteria</taxon>
        <taxon>Pseudomonadati</taxon>
        <taxon>Pseudomonadota</taxon>
        <taxon>Gammaproteobacteria</taxon>
        <taxon>Alteromonadales</taxon>
        <taxon>Idiomarinaceae</taxon>
        <taxon>Idiomarina</taxon>
    </lineage>
</organism>
<keyword evidence="2" id="KW-1133">Transmembrane helix</keyword>
<feature type="domain" description="Type II secretion system protein GspB C-terminal" evidence="3">
    <location>
        <begin position="170"/>
        <end position="227"/>
    </location>
</feature>
<accession>A0ABM6LRV1</accession>
<dbReference type="Pfam" id="PF16537">
    <property type="entry name" value="T2SSB"/>
    <property type="match status" value="1"/>
</dbReference>
<feature type="region of interest" description="Disordered" evidence="1">
    <location>
        <begin position="93"/>
        <end position="122"/>
    </location>
</feature>
<evidence type="ECO:0000259" key="3">
    <source>
        <dbReference type="Pfam" id="PF16537"/>
    </source>
</evidence>
<proteinExistence type="predicted"/>
<evidence type="ECO:0000313" key="4">
    <source>
        <dbReference type="EMBL" id="ASG65219.1"/>
    </source>
</evidence>
<feature type="compositionally biased region" description="Low complexity" evidence="1">
    <location>
        <begin position="109"/>
        <end position="118"/>
    </location>
</feature>
<dbReference type="EMBL" id="CP022133">
    <property type="protein sequence ID" value="ASG65219.1"/>
    <property type="molecule type" value="Genomic_DNA"/>
</dbReference>
<evidence type="ECO:0000256" key="2">
    <source>
        <dbReference type="SAM" id="Phobius"/>
    </source>
</evidence>
<keyword evidence="5" id="KW-1185">Reference proteome</keyword>
<sequence>MSSLLKALKQQQSPLLKNRSVLDSSLIAQDRPAKNNLWLVWPLALILGSALGYGIAYWSGAEVVDEATVNPDFAWGETAVVPAISWEAIDDSPAEPQVTTSTNEPVQPQQSSELAQQRQRQREALDLSSVSPELLNRFQEAVEQTGGETEQRISVVPSLSDLSPTFQQRVPEFSYDSHMYRSSSSQRWIELNGQRLYEGDSYQSLNVIRIEPHQVVLALDSNAFSHPALEDWKR</sequence>
<reference evidence="4 5" key="1">
    <citation type="submission" date="2017-06" db="EMBL/GenBank/DDBJ databases">
        <title>Complete genome sequence of Idiomarina piscisalsi strain 10PY1A isolated from soil of Soudi Arabia.</title>
        <authorList>
            <person name="Kim M.-C."/>
            <person name="Jung B.K."/>
            <person name="Budiyanto F."/>
            <person name="Nzila A."/>
            <person name="Shin J.-H."/>
        </authorList>
    </citation>
    <scope>NUCLEOTIDE SEQUENCE [LARGE SCALE GENOMIC DNA]</scope>
    <source>
        <strain evidence="4 5">10PY1A</strain>
    </source>
</reference>
<gene>
    <name evidence="4" type="ORF">CEW91_03205</name>
</gene>
<protein>
    <submittedName>
        <fullName evidence="4">General secretion pathway protein GspB</fullName>
    </submittedName>
</protein>
<evidence type="ECO:0000256" key="1">
    <source>
        <dbReference type="SAM" id="MobiDB-lite"/>
    </source>
</evidence>
<dbReference type="Proteomes" id="UP000197717">
    <property type="component" value="Chromosome"/>
</dbReference>
<feature type="compositionally biased region" description="Polar residues" evidence="1">
    <location>
        <begin position="97"/>
        <end position="108"/>
    </location>
</feature>